<comment type="caution">
    <text evidence="3">The sequence shown here is derived from an EMBL/GenBank/DDBJ whole genome shotgun (WGS) entry which is preliminary data.</text>
</comment>
<dbReference type="Pfam" id="PF13966">
    <property type="entry name" value="zf-RVT"/>
    <property type="match status" value="1"/>
</dbReference>
<protein>
    <recommendedName>
        <fullName evidence="2">Reverse transcriptase zinc-binding domain-containing protein</fullName>
    </recommendedName>
</protein>
<accession>A0ABD3GT38</accession>
<gene>
    <name evidence="3" type="ORF">R1sor_024216</name>
</gene>
<dbReference type="InterPro" id="IPR026960">
    <property type="entry name" value="RVT-Znf"/>
</dbReference>
<reference evidence="3 4" key="1">
    <citation type="submission" date="2024-09" db="EMBL/GenBank/DDBJ databases">
        <title>Chromosome-scale assembly of Riccia sorocarpa.</title>
        <authorList>
            <person name="Paukszto L."/>
        </authorList>
    </citation>
    <scope>NUCLEOTIDE SEQUENCE [LARGE SCALE GENOMIC DNA]</scope>
    <source>
        <strain evidence="3">LP-2024</strain>
        <tissue evidence="3">Aerial parts of the thallus</tissue>
    </source>
</reference>
<feature type="region of interest" description="Disordered" evidence="1">
    <location>
        <begin position="425"/>
        <end position="449"/>
    </location>
</feature>
<organism evidence="3 4">
    <name type="scientific">Riccia sorocarpa</name>
    <dbReference type="NCBI Taxonomy" id="122646"/>
    <lineage>
        <taxon>Eukaryota</taxon>
        <taxon>Viridiplantae</taxon>
        <taxon>Streptophyta</taxon>
        <taxon>Embryophyta</taxon>
        <taxon>Marchantiophyta</taxon>
        <taxon>Marchantiopsida</taxon>
        <taxon>Marchantiidae</taxon>
        <taxon>Marchantiales</taxon>
        <taxon>Ricciaceae</taxon>
        <taxon>Riccia</taxon>
    </lineage>
</organism>
<evidence type="ECO:0000313" key="3">
    <source>
        <dbReference type="EMBL" id="KAL3681260.1"/>
    </source>
</evidence>
<feature type="domain" description="Reverse transcriptase zinc-binding" evidence="2">
    <location>
        <begin position="278"/>
        <end position="362"/>
    </location>
</feature>
<evidence type="ECO:0000313" key="4">
    <source>
        <dbReference type="Proteomes" id="UP001633002"/>
    </source>
</evidence>
<keyword evidence="4" id="KW-1185">Reference proteome</keyword>
<sequence length="462" mass="52618">MQSGQLKGINLSAIGIEYCQGFFADDSHLVLSADRQNLSNAKILINSYGTASGLHAAKLLCPLKELPLLPWRKLSIWGPKTDGIRNSTRSAATGSFARLKGAGICELGNLTEDGIHSYPIETAIPPSVQTSPVMAVAFEKLIDFTPCHTACFASPLQYAVTPTEDPRWDIRLSDEAPTEDALLTAVHGKAAFRISDDNLLPVKLADLPQHTTWTRAPIATFSVARNKPPIRVLLHRDDINILSAALKWKDHSGFLAASNANNRKLVSTDSMPIHNRLYKWTQSHHIDHTDVTRWSKLWSKKRPIKYAVIQWFIFFKAVPTNTWRNPQLARDQQETWCPVCTTRSAEDVEHLFWKCEGATQLWRWAIDVLYIAFPDSHRWSPRFKHAVLGEETSDFCKTARRWWEQWRLIIIWILWTQRNDKIFKNVQPSPQKPRPWLGTDSSHKPRKTGNDIVLKPTCWILL</sequence>
<name>A0ABD3GT38_9MARC</name>
<dbReference type="AlphaFoldDB" id="A0ABD3GT38"/>
<evidence type="ECO:0000259" key="2">
    <source>
        <dbReference type="Pfam" id="PF13966"/>
    </source>
</evidence>
<evidence type="ECO:0000256" key="1">
    <source>
        <dbReference type="SAM" id="MobiDB-lite"/>
    </source>
</evidence>
<dbReference type="Proteomes" id="UP001633002">
    <property type="component" value="Unassembled WGS sequence"/>
</dbReference>
<dbReference type="EMBL" id="JBJQOH010000007">
    <property type="protein sequence ID" value="KAL3681260.1"/>
    <property type="molecule type" value="Genomic_DNA"/>
</dbReference>
<proteinExistence type="predicted"/>